<dbReference type="GO" id="GO:0006631">
    <property type="term" value="P:fatty acid metabolic process"/>
    <property type="evidence" value="ECO:0007669"/>
    <property type="project" value="InterPro"/>
</dbReference>
<dbReference type="InterPro" id="IPR008927">
    <property type="entry name" value="6-PGluconate_DH-like_C_sf"/>
</dbReference>
<dbReference type="Pfam" id="PF02737">
    <property type="entry name" value="3HCDH_N"/>
    <property type="match status" value="1"/>
</dbReference>
<dbReference type="Gene3D" id="3.40.50.720">
    <property type="entry name" value="NAD(P)-binding Rossmann-like Domain"/>
    <property type="match status" value="1"/>
</dbReference>
<evidence type="ECO:0000313" key="4">
    <source>
        <dbReference type="EMBL" id="BAO30431.1"/>
    </source>
</evidence>
<dbReference type="KEGG" id="shd:SUTH_02651"/>
<dbReference type="Gene3D" id="1.10.1040.10">
    <property type="entry name" value="N-(1-d-carboxylethyl)-l-norvaline Dehydrogenase, domain 2"/>
    <property type="match status" value="2"/>
</dbReference>
<dbReference type="SUPFAM" id="SSF48179">
    <property type="entry name" value="6-phosphogluconate dehydrogenase C-terminal domain-like"/>
    <property type="match status" value="2"/>
</dbReference>
<dbReference type="PANTHER" id="PTHR48075:SF5">
    <property type="entry name" value="3-HYDROXYBUTYRYL-COA DEHYDROGENASE"/>
    <property type="match status" value="1"/>
</dbReference>
<dbReference type="NCBIfam" id="NF006124">
    <property type="entry name" value="PRK08268.1"/>
    <property type="match status" value="1"/>
</dbReference>
<protein>
    <submittedName>
        <fullName evidence="4">3-hydroxybutyryl-CoA dehydrogenase</fullName>
    </submittedName>
</protein>
<feature type="domain" description="3-hydroxyacyl-CoA dehydrogenase C-terminal" evidence="2">
    <location>
        <begin position="192"/>
        <end position="289"/>
    </location>
</feature>
<dbReference type="HOGENOM" id="CLU_009834_2_2_4"/>
<keyword evidence="5" id="KW-1185">Reference proteome</keyword>
<dbReference type="InterPro" id="IPR013328">
    <property type="entry name" value="6PGD_dom2"/>
</dbReference>
<dbReference type="Pfam" id="PF00725">
    <property type="entry name" value="3HCDH"/>
    <property type="match status" value="2"/>
</dbReference>
<dbReference type="EMBL" id="AP012547">
    <property type="protein sequence ID" value="BAO30431.1"/>
    <property type="molecule type" value="Genomic_DNA"/>
</dbReference>
<dbReference type="AlphaFoldDB" id="W0SIP0"/>
<reference evidence="4 5" key="1">
    <citation type="journal article" date="2014" name="Syst. Appl. Microbiol.">
        <title>Complete genomes of freshwater sulfur oxidizers Sulfuricella denitrificans skB26 and Sulfuritalea hydrogenivorans sk43H: genetic insights into the sulfur oxidation pathway of betaproteobacteria.</title>
        <authorList>
            <person name="Watanabe T."/>
            <person name="Kojima H."/>
            <person name="Fukui M."/>
        </authorList>
    </citation>
    <scope>NUCLEOTIDE SEQUENCE [LARGE SCALE GENOMIC DNA]</scope>
    <source>
        <strain evidence="4">DSM22779</strain>
    </source>
</reference>
<keyword evidence="1" id="KW-0560">Oxidoreductase</keyword>
<evidence type="ECO:0000256" key="1">
    <source>
        <dbReference type="ARBA" id="ARBA00023002"/>
    </source>
</evidence>
<organism evidence="4 5">
    <name type="scientific">Sulfuritalea hydrogenivorans sk43H</name>
    <dbReference type="NCBI Taxonomy" id="1223802"/>
    <lineage>
        <taxon>Bacteria</taxon>
        <taxon>Pseudomonadati</taxon>
        <taxon>Pseudomonadota</taxon>
        <taxon>Betaproteobacteria</taxon>
        <taxon>Nitrosomonadales</taxon>
        <taxon>Sterolibacteriaceae</taxon>
        <taxon>Sulfuritalea</taxon>
    </lineage>
</organism>
<name>W0SIP0_9PROT</name>
<dbReference type="GO" id="GO:0016616">
    <property type="term" value="F:oxidoreductase activity, acting on the CH-OH group of donors, NAD or NADP as acceptor"/>
    <property type="evidence" value="ECO:0007669"/>
    <property type="project" value="InterPro"/>
</dbReference>
<dbReference type="InterPro" id="IPR006176">
    <property type="entry name" value="3-OHacyl-CoA_DH_NAD-bd"/>
</dbReference>
<evidence type="ECO:0000259" key="3">
    <source>
        <dbReference type="Pfam" id="PF02737"/>
    </source>
</evidence>
<dbReference type="GO" id="GO:0070403">
    <property type="term" value="F:NAD+ binding"/>
    <property type="evidence" value="ECO:0007669"/>
    <property type="project" value="InterPro"/>
</dbReference>
<dbReference type="FunFam" id="3.40.50.720:FF:000009">
    <property type="entry name" value="Fatty oxidation complex, alpha subunit"/>
    <property type="match status" value="1"/>
</dbReference>
<gene>
    <name evidence="4" type="ORF">SUTH_02651</name>
</gene>
<evidence type="ECO:0000259" key="2">
    <source>
        <dbReference type="Pfam" id="PF00725"/>
    </source>
</evidence>
<dbReference type="InterPro" id="IPR036291">
    <property type="entry name" value="NAD(P)-bd_dom_sf"/>
</dbReference>
<feature type="domain" description="3-hydroxyacyl-CoA dehydrogenase C-terminal" evidence="2">
    <location>
        <begin position="421"/>
        <end position="502"/>
    </location>
</feature>
<sequence length="512" mass="53941">MPVDIQSPSLCIGIVGTGAMGRGIAQIAAQAGIRVLLFDALHGAATSARETVIATLGKLAEKGKISAEALAAASAKLEVVPKLDAMASAQVVVEAIVENLDVKKALFQQLEDIIAADCILATNTSSLSVTSIAAACKRPERVGGFHFFNPVPLMKIVEVIDGLVTAPWVSEALLALGRRMGHTAVGARDTPGFIVNHAGRGFVTEALRVLGESVAEFHEIDRIMREAAGFRMGPFELLDLTGLDVSQPVMESIYNQYYQEPRYRPSAIAAQRLAGGLLGRKTGRGFYAYANGTAAAMPVASVPAGKPASVWISQTHPEWAEVLRDIVAAAGVTVEIDHDPGPEALCIVTPLGGDATTSCLMQGLDPQRTVAIDGLFGLAAGTTKRRTLMTTPLTTAAMRDAAHALFAVDGTAVSVIRDSAGFVAQRIVACIVNIGCDIAQQRVASPADIDRAVSLGLGYPRGPLAFGDALGARNVLAVLENMQQFYGDPRYRPSPWLKRRALLGVSLLTEET</sequence>
<dbReference type="PANTHER" id="PTHR48075">
    <property type="entry name" value="3-HYDROXYACYL-COA DEHYDROGENASE FAMILY PROTEIN"/>
    <property type="match status" value="1"/>
</dbReference>
<proteinExistence type="predicted"/>
<dbReference type="STRING" id="1223802.SUTH_02651"/>
<accession>W0SIP0</accession>
<dbReference type="OrthoDB" id="5287258at2"/>
<dbReference type="RefSeq" id="WP_041099845.1">
    <property type="nucleotide sequence ID" value="NZ_AP012547.1"/>
</dbReference>
<feature type="domain" description="3-hydroxyacyl-CoA dehydrogenase NAD binding" evidence="3">
    <location>
        <begin position="12"/>
        <end position="189"/>
    </location>
</feature>
<dbReference type="SUPFAM" id="SSF51735">
    <property type="entry name" value="NAD(P)-binding Rossmann-fold domains"/>
    <property type="match status" value="1"/>
</dbReference>
<dbReference type="Proteomes" id="UP000031637">
    <property type="component" value="Chromosome"/>
</dbReference>
<dbReference type="InterPro" id="IPR006108">
    <property type="entry name" value="3HC_DH_C"/>
</dbReference>
<evidence type="ECO:0000313" key="5">
    <source>
        <dbReference type="Proteomes" id="UP000031637"/>
    </source>
</evidence>